<evidence type="ECO:0000256" key="1">
    <source>
        <dbReference type="ARBA" id="ARBA00004651"/>
    </source>
</evidence>
<feature type="transmembrane region" description="Helical" evidence="6">
    <location>
        <begin position="12"/>
        <end position="31"/>
    </location>
</feature>
<dbReference type="EMBL" id="FMUR01000009">
    <property type="protein sequence ID" value="SCY17376.1"/>
    <property type="molecule type" value="Genomic_DNA"/>
</dbReference>
<sequence length="217" mass="24350">MKKGTVRTTVTLFLIAIFMLLLYVFVGRPMIGFVKDPEALDAFVQSKGTAGLLVFGFFVLIQTMSSCIPGLPFYLASGYLLGGFKGALLCDTFATLGNTAAFLIGKKFGRDFLLYLFPEDKLVHVENIIKKGKPKIIHILFMLLPLPKDTYAWLGYYSEEPLIMWIPLTFIARFPHIFLYTYGGEQLMSNKYMVLILGGAFATLVYAVVLMLLKKKN</sequence>
<evidence type="ECO:0000256" key="3">
    <source>
        <dbReference type="ARBA" id="ARBA00022692"/>
    </source>
</evidence>
<dbReference type="PANTHER" id="PTHR12677:SF59">
    <property type="entry name" value="GOLGI APPARATUS MEMBRANE PROTEIN TVP38-RELATED"/>
    <property type="match status" value="1"/>
</dbReference>
<dbReference type="Proteomes" id="UP000183047">
    <property type="component" value="Unassembled WGS sequence"/>
</dbReference>
<dbReference type="OrthoDB" id="3173541at2"/>
<reference evidence="9" key="1">
    <citation type="submission" date="2016-10" db="EMBL/GenBank/DDBJ databases">
        <authorList>
            <person name="Varghese N."/>
            <person name="Submissions S."/>
        </authorList>
    </citation>
    <scope>NUCLEOTIDE SEQUENCE [LARGE SCALE GENOMIC DNA]</scope>
    <source>
        <strain evidence="9">XBD2006</strain>
    </source>
</reference>
<feature type="transmembrane region" description="Helical" evidence="6">
    <location>
        <begin position="162"/>
        <end position="180"/>
    </location>
</feature>
<comment type="similarity">
    <text evidence="6">Belongs to the TVP38/TMEM64 family.</text>
</comment>
<protein>
    <recommendedName>
        <fullName evidence="6">TVP38/TMEM64 family membrane protein</fullName>
    </recommendedName>
</protein>
<keyword evidence="4 6" id="KW-1133">Transmembrane helix</keyword>
<evidence type="ECO:0000256" key="4">
    <source>
        <dbReference type="ARBA" id="ARBA00022989"/>
    </source>
</evidence>
<dbReference type="RefSeq" id="WP_143002113.1">
    <property type="nucleotide sequence ID" value="NZ_FMUR01000009.1"/>
</dbReference>
<feature type="transmembrane region" description="Helical" evidence="6">
    <location>
        <begin position="192"/>
        <end position="213"/>
    </location>
</feature>
<proteinExistence type="inferred from homology"/>
<dbReference type="PANTHER" id="PTHR12677">
    <property type="entry name" value="GOLGI APPARATUS MEMBRANE PROTEIN TVP38-RELATED"/>
    <property type="match status" value="1"/>
</dbReference>
<evidence type="ECO:0000256" key="6">
    <source>
        <dbReference type="RuleBase" id="RU366058"/>
    </source>
</evidence>
<dbReference type="InterPro" id="IPR032816">
    <property type="entry name" value="VTT_dom"/>
</dbReference>
<keyword evidence="3 6" id="KW-0812">Transmembrane</keyword>
<comment type="subcellular location">
    <subcellularLocation>
        <location evidence="1 6">Cell membrane</location>
        <topology evidence="1 6">Multi-pass membrane protein</topology>
    </subcellularLocation>
</comment>
<gene>
    <name evidence="8" type="ORF">SAMN02910451_01616</name>
</gene>
<evidence type="ECO:0000259" key="7">
    <source>
        <dbReference type="Pfam" id="PF09335"/>
    </source>
</evidence>
<feature type="domain" description="VTT" evidence="7">
    <location>
        <begin position="68"/>
        <end position="185"/>
    </location>
</feature>
<comment type="caution">
    <text evidence="6">Lacks conserved residue(s) required for the propagation of feature annotation.</text>
</comment>
<keyword evidence="2 6" id="KW-1003">Cell membrane</keyword>
<keyword evidence="5 6" id="KW-0472">Membrane</keyword>
<organism evidence="8 9">
    <name type="scientific">Butyrivibrio hungatei</name>
    <dbReference type="NCBI Taxonomy" id="185008"/>
    <lineage>
        <taxon>Bacteria</taxon>
        <taxon>Bacillati</taxon>
        <taxon>Bacillota</taxon>
        <taxon>Clostridia</taxon>
        <taxon>Lachnospirales</taxon>
        <taxon>Lachnospiraceae</taxon>
        <taxon>Butyrivibrio</taxon>
    </lineage>
</organism>
<accession>A0A1G5DRM0</accession>
<name>A0A1G5DRM0_9FIRM</name>
<feature type="transmembrane region" description="Helical" evidence="6">
    <location>
        <begin position="51"/>
        <end position="75"/>
    </location>
</feature>
<dbReference type="Pfam" id="PF09335">
    <property type="entry name" value="VTT_dom"/>
    <property type="match status" value="1"/>
</dbReference>
<dbReference type="InterPro" id="IPR015414">
    <property type="entry name" value="TMEM64"/>
</dbReference>
<dbReference type="AlphaFoldDB" id="A0A1G5DRM0"/>
<dbReference type="GO" id="GO:0005886">
    <property type="term" value="C:plasma membrane"/>
    <property type="evidence" value="ECO:0007669"/>
    <property type="project" value="UniProtKB-SubCell"/>
</dbReference>
<evidence type="ECO:0000256" key="2">
    <source>
        <dbReference type="ARBA" id="ARBA00022475"/>
    </source>
</evidence>
<evidence type="ECO:0000313" key="9">
    <source>
        <dbReference type="Proteomes" id="UP000183047"/>
    </source>
</evidence>
<keyword evidence="9" id="KW-1185">Reference proteome</keyword>
<evidence type="ECO:0000313" key="8">
    <source>
        <dbReference type="EMBL" id="SCY17376.1"/>
    </source>
</evidence>
<evidence type="ECO:0000256" key="5">
    <source>
        <dbReference type="ARBA" id="ARBA00023136"/>
    </source>
</evidence>